<sequence>MFSVGATTSSPQDVIQRLNYGVVFRPDSKMYLAKEAWLHTFQIDIPRPREIHISKLPICSYKNHSSICSSMNSMRHFIQHLHDSMEHDLKETIQAIRILVPQTKLFESNRNGRAILPFIGSMAKGLFGLATMSDVQLLANHINALNAKSRSITQALQQHSDHLSSFVKVIDKRTSNLMQGIKDNSLEIQTIAHSFQLAIVSSEQSMVNISQILITLTNNFNVLKSNLLQLQNAFQSLVEGRISPFLIPKHDFSRTLHQIQSTLNKKYPGFYLTHSHPSYYYTTSNFIFTRNFSSLFITVQFPVSSHAQPLQLYKIISLPVPTPTNKTTKHATKLLDLPQYLALTYQHDYYLPLSTDDLTNCVHGPIVFCSFNKALIPITVPDCSLALFQNNVKQVSRLCNFRFLENHLSHDIIELTPTSVLVYDSEELDLVCPQSQRKIPGCTFCVINIPCKCSLSTRKLYFSPRLVDCYESSSNFSIFHPVNLALVQEFFDEKRFTSLLADSLFTTPVQLAIPDFSFYNHSMSKILAADTKTHLSLKKIAVAAKKDKMIFKTLTEPLLSGDISLQSSWLDTNTIVSFCSLGIAILSLFALAFLFCKTRKIAMTMTIMQQMSHTKSQSVPSFIYVKPTQLPKMEQDDIMDRVKSFFSSEFSWIFKTIGLRFDCCLISSCKMFAVWSSFEVTNKLTQKFVKIPTTLTLSFLQSYRIKKVLAQPFNAYIYVTHQGFATMLSQPANVSKQTVQALAADSDSLYPSLLA</sequence>
<feature type="transmembrane region" description="Helical" evidence="1">
    <location>
        <begin position="575"/>
        <end position="596"/>
    </location>
</feature>
<dbReference type="EMBL" id="CAJPWZ010001408">
    <property type="protein sequence ID" value="CAG2214422.1"/>
    <property type="molecule type" value="Genomic_DNA"/>
</dbReference>
<gene>
    <name evidence="2" type="ORF">MEDL_28282</name>
</gene>
<keyword evidence="3" id="KW-1185">Reference proteome</keyword>
<reference evidence="2" key="1">
    <citation type="submission" date="2021-03" db="EMBL/GenBank/DDBJ databases">
        <authorList>
            <person name="Bekaert M."/>
        </authorList>
    </citation>
    <scope>NUCLEOTIDE SEQUENCE</scope>
</reference>
<evidence type="ECO:0000313" key="3">
    <source>
        <dbReference type="Proteomes" id="UP000683360"/>
    </source>
</evidence>
<keyword evidence="1" id="KW-0812">Transmembrane</keyword>
<dbReference type="OrthoDB" id="6078430at2759"/>
<dbReference type="InterPro" id="IPR022048">
    <property type="entry name" value="Envelope_fusion-like"/>
</dbReference>
<evidence type="ECO:0000313" key="2">
    <source>
        <dbReference type="EMBL" id="CAG2214422.1"/>
    </source>
</evidence>
<dbReference type="Pfam" id="PF12259">
    <property type="entry name" value="Baculo_F"/>
    <property type="match status" value="1"/>
</dbReference>
<comment type="caution">
    <text evidence="2">The sequence shown here is derived from an EMBL/GenBank/DDBJ whole genome shotgun (WGS) entry which is preliminary data.</text>
</comment>
<protein>
    <submittedName>
        <fullName evidence="2">Uncharacterized protein</fullName>
    </submittedName>
</protein>
<name>A0A8S3S8A4_MYTED</name>
<accession>A0A8S3S8A4</accession>
<dbReference type="AlphaFoldDB" id="A0A8S3S8A4"/>
<proteinExistence type="predicted"/>
<organism evidence="2 3">
    <name type="scientific">Mytilus edulis</name>
    <name type="common">Blue mussel</name>
    <dbReference type="NCBI Taxonomy" id="6550"/>
    <lineage>
        <taxon>Eukaryota</taxon>
        <taxon>Metazoa</taxon>
        <taxon>Spiralia</taxon>
        <taxon>Lophotrochozoa</taxon>
        <taxon>Mollusca</taxon>
        <taxon>Bivalvia</taxon>
        <taxon>Autobranchia</taxon>
        <taxon>Pteriomorphia</taxon>
        <taxon>Mytilida</taxon>
        <taxon>Mytiloidea</taxon>
        <taxon>Mytilidae</taxon>
        <taxon>Mytilinae</taxon>
        <taxon>Mytilus</taxon>
    </lineage>
</organism>
<keyword evidence="1" id="KW-1133">Transmembrane helix</keyword>
<keyword evidence="1" id="KW-0472">Membrane</keyword>
<evidence type="ECO:0000256" key="1">
    <source>
        <dbReference type="SAM" id="Phobius"/>
    </source>
</evidence>
<dbReference type="Proteomes" id="UP000683360">
    <property type="component" value="Unassembled WGS sequence"/>
</dbReference>